<dbReference type="InterPro" id="IPR029063">
    <property type="entry name" value="SAM-dependent_MTases_sf"/>
</dbReference>
<comment type="function">
    <text evidence="1">Specifically methylates the guanosine in position 1516 of 16S rRNA.</text>
</comment>
<gene>
    <name evidence="1" type="primary">rsmJ</name>
    <name evidence="2" type="ORF">HHX48_17060</name>
</gene>
<dbReference type="Pfam" id="PF04445">
    <property type="entry name" value="SAM_MT"/>
    <property type="match status" value="1"/>
</dbReference>
<dbReference type="EMBL" id="JABBXD010000014">
    <property type="protein sequence ID" value="MBD3587450.1"/>
    <property type="molecule type" value="Genomic_DNA"/>
</dbReference>
<keyword evidence="1" id="KW-0949">S-adenosyl-L-methionine</keyword>
<comment type="similarity">
    <text evidence="1">Belongs to the methyltransferase superfamily. RsmJ family.</text>
</comment>
<evidence type="ECO:0000313" key="2">
    <source>
        <dbReference type="EMBL" id="MBD3587450.1"/>
    </source>
</evidence>
<dbReference type="GO" id="GO:0008168">
    <property type="term" value="F:methyltransferase activity"/>
    <property type="evidence" value="ECO:0007669"/>
    <property type="project" value="UniProtKB-KW"/>
</dbReference>
<name>A0ABR8LTE7_9ALTE</name>
<comment type="catalytic activity">
    <reaction evidence="1">
        <text>guanosine(1516) in 16S rRNA + S-adenosyl-L-methionine = N(2)-methylguanosine(1516) in 16S rRNA + S-adenosyl-L-homocysteine + H(+)</text>
        <dbReference type="Rhea" id="RHEA:43220"/>
        <dbReference type="Rhea" id="RHEA-COMP:10412"/>
        <dbReference type="Rhea" id="RHEA-COMP:10413"/>
        <dbReference type="ChEBI" id="CHEBI:15378"/>
        <dbReference type="ChEBI" id="CHEBI:57856"/>
        <dbReference type="ChEBI" id="CHEBI:59789"/>
        <dbReference type="ChEBI" id="CHEBI:74269"/>
        <dbReference type="ChEBI" id="CHEBI:74481"/>
        <dbReference type="EC" id="2.1.1.242"/>
    </reaction>
</comment>
<keyword evidence="1" id="KW-0698">rRNA processing</keyword>
<feature type="binding site" evidence="1">
    <location>
        <position position="176"/>
    </location>
    <ligand>
        <name>S-adenosyl-L-methionine</name>
        <dbReference type="ChEBI" id="CHEBI:59789"/>
    </ligand>
</feature>
<dbReference type="GO" id="GO:0032259">
    <property type="term" value="P:methylation"/>
    <property type="evidence" value="ECO:0007669"/>
    <property type="project" value="UniProtKB-KW"/>
</dbReference>
<keyword evidence="1" id="KW-0808">Transferase</keyword>
<dbReference type="RefSeq" id="WP_191026591.1">
    <property type="nucleotide sequence ID" value="NZ_JABBXD010000014.1"/>
</dbReference>
<comment type="subcellular location">
    <subcellularLocation>
        <location evidence="1">Cytoplasm</location>
    </subcellularLocation>
</comment>
<keyword evidence="1" id="KW-0963">Cytoplasm</keyword>
<dbReference type="PANTHER" id="PTHR36112">
    <property type="entry name" value="RIBOSOMAL RNA SMALL SUBUNIT METHYLTRANSFERASE J"/>
    <property type="match status" value="1"/>
</dbReference>
<dbReference type="InterPro" id="IPR007536">
    <property type="entry name" value="16SrRNA_methylTrfase_J"/>
</dbReference>
<dbReference type="CDD" id="cd02440">
    <property type="entry name" value="AdoMet_MTases"/>
    <property type="match status" value="1"/>
</dbReference>
<dbReference type="SUPFAM" id="SSF53335">
    <property type="entry name" value="S-adenosyl-L-methionine-dependent methyltransferases"/>
    <property type="match status" value="1"/>
</dbReference>
<feature type="binding site" evidence="1">
    <location>
        <begin position="108"/>
        <end position="109"/>
    </location>
    <ligand>
        <name>S-adenosyl-L-methionine</name>
        <dbReference type="ChEBI" id="CHEBI:59789"/>
    </ligand>
</feature>
<sequence>MPESVPLWLSPDASGEEKELAQTIASRWALPVAATLPEGLMLVIDNNLLQLKDNEQPRQQGVYVDFLAGDIQYRRQHGGGKKEPIAKAVGLKGQNVPTVLDATPGLGRDAYVLASLGCEVIMVERSPVVAALLEDGLRRLALTDPAQAEKLSLVHGNSIEVMASWKTPDVDVVYLDPMFPHRKKAAAVKKEMKMFQHLLGDDPDADQLLAPARGLAKKRVIVKRPNSAACLADITPSMAIASKKHRFDVYIK</sequence>
<dbReference type="Proteomes" id="UP000624419">
    <property type="component" value="Unassembled WGS sequence"/>
</dbReference>
<protein>
    <recommendedName>
        <fullName evidence="1">Ribosomal RNA small subunit methyltransferase J</fullName>
        <ecNumber evidence="1">2.1.1.242</ecNumber>
    </recommendedName>
    <alternativeName>
        <fullName evidence="1">16S rRNA m2G1516 methyltransferase</fullName>
    </alternativeName>
    <alternativeName>
        <fullName evidence="1">rRNA (guanine-N(2)-)-methyltransferase</fullName>
    </alternativeName>
</protein>
<dbReference type="PANTHER" id="PTHR36112:SF1">
    <property type="entry name" value="RIBOSOMAL RNA SMALL SUBUNIT METHYLTRANSFERASE J"/>
    <property type="match status" value="1"/>
</dbReference>
<accession>A0ABR8LTE7</accession>
<organism evidence="2 3">
    <name type="scientific">Salinimonas profundi</name>
    <dbReference type="NCBI Taxonomy" id="2729140"/>
    <lineage>
        <taxon>Bacteria</taxon>
        <taxon>Pseudomonadati</taxon>
        <taxon>Pseudomonadota</taxon>
        <taxon>Gammaproteobacteria</taxon>
        <taxon>Alteromonadales</taxon>
        <taxon>Alteromonadaceae</taxon>
        <taxon>Alteromonas/Salinimonas group</taxon>
        <taxon>Salinimonas</taxon>
    </lineage>
</organism>
<dbReference type="EC" id="2.1.1.242" evidence="1"/>
<reference evidence="2 3" key="1">
    <citation type="submission" date="2020-04" db="EMBL/GenBank/DDBJ databases">
        <title>Salinimonas sp. HHU 13199.</title>
        <authorList>
            <person name="Cui X."/>
            <person name="Zhang D."/>
        </authorList>
    </citation>
    <scope>NUCLEOTIDE SEQUENCE [LARGE SCALE GENOMIC DNA]</scope>
    <source>
        <strain evidence="2 3">HHU 13199</strain>
    </source>
</reference>
<comment type="caution">
    <text evidence="2">The sequence shown here is derived from an EMBL/GenBank/DDBJ whole genome shotgun (WGS) entry which is preliminary data.</text>
</comment>
<evidence type="ECO:0000256" key="1">
    <source>
        <dbReference type="HAMAP-Rule" id="MF_01523"/>
    </source>
</evidence>
<proteinExistence type="inferred from homology"/>
<feature type="binding site" evidence="1">
    <location>
        <begin position="124"/>
        <end position="125"/>
    </location>
    <ligand>
        <name>S-adenosyl-L-methionine</name>
        <dbReference type="ChEBI" id="CHEBI:59789"/>
    </ligand>
</feature>
<keyword evidence="1 2" id="KW-0489">Methyltransferase</keyword>
<evidence type="ECO:0000313" key="3">
    <source>
        <dbReference type="Proteomes" id="UP000624419"/>
    </source>
</evidence>
<comment type="caution">
    <text evidence="1">Lacks conserved residue(s) required for the propagation of feature annotation.</text>
</comment>
<dbReference type="HAMAP" id="MF_01523">
    <property type="entry name" value="16SrRNA_methyltr_J"/>
    <property type="match status" value="1"/>
</dbReference>
<keyword evidence="3" id="KW-1185">Reference proteome</keyword>
<dbReference type="Gene3D" id="3.40.50.150">
    <property type="entry name" value="Vaccinia Virus protein VP39"/>
    <property type="match status" value="1"/>
</dbReference>